<evidence type="ECO:0000313" key="9">
    <source>
        <dbReference type="Proteomes" id="UP001162741"/>
    </source>
</evidence>
<keyword evidence="4" id="KW-0238">DNA-binding</keyword>
<evidence type="ECO:0000259" key="6">
    <source>
        <dbReference type="Pfam" id="PF04542"/>
    </source>
</evidence>
<evidence type="ECO:0000256" key="3">
    <source>
        <dbReference type="ARBA" id="ARBA00023082"/>
    </source>
</evidence>
<evidence type="ECO:0000259" key="7">
    <source>
        <dbReference type="Pfam" id="PF08281"/>
    </source>
</evidence>
<dbReference type="Pfam" id="PF04542">
    <property type="entry name" value="Sigma70_r2"/>
    <property type="match status" value="1"/>
</dbReference>
<dbReference type="Pfam" id="PF08281">
    <property type="entry name" value="Sigma70_r4_2"/>
    <property type="match status" value="1"/>
</dbReference>
<evidence type="ECO:0000313" key="8">
    <source>
        <dbReference type="EMBL" id="UYQ90965.1"/>
    </source>
</evidence>
<dbReference type="InterPro" id="IPR013324">
    <property type="entry name" value="RNA_pol_sigma_r3/r4-like"/>
</dbReference>
<protein>
    <submittedName>
        <fullName evidence="8">Sigma-70 family RNA polymerase sigma factor</fullName>
    </submittedName>
</protein>
<dbReference type="NCBIfam" id="TIGR02937">
    <property type="entry name" value="sigma70-ECF"/>
    <property type="match status" value="1"/>
</dbReference>
<evidence type="ECO:0000256" key="1">
    <source>
        <dbReference type="ARBA" id="ARBA00010641"/>
    </source>
</evidence>
<feature type="domain" description="RNA polymerase sigma factor 70 region 4 type 2" evidence="7">
    <location>
        <begin position="125"/>
        <end position="174"/>
    </location>
</feature>
<keyword evidence="9" id="KW-1185">Reference proteome</keyword>
<evidence type="ECO:0000256" key="5">
    <source>
        <dbReference type="ARBA" id="ARBA00023163"/>
    </source>
</evidence>
<dbReference type="EMBL" id="CP107006">
    <property type="protein sequence ID" value="UYQ90965.1"/>
    <property type="molecule type" value="Genomic_DNA"/>
</dbReference>
<gene>
    <name evidence="8" type="ORF">MKQ68_12760</name>
</gene>
<keyword evidence="3" id="KW-0731">Sigma factor</keyword>
<dbReference type="Gene3D" id="1.10.1740.10">
    <property type="match status" value="1"/>
</dbReference>
<evidence type="ECO:0000256" key="2">
    <source>
        <dbReference type="ARBA" id="ARBA00023015"/>
    </source>
</evidence>
<comment type="similarity">
    <text evidence="1">Belongs to the sigma-70 factor family. ECF subfamily.</text>
</comment>
<dbReference type="InterPro" id="IPR013249">
    <property type="entry name" value="RNA_pol_sigma70_r4_t2"/>
</dbReference>
<dbReference type="InterPro" id="IPR013325">
    <property type="entry name" value="RNA_pol_sigma_r2"/>
</dbReference>
<dbReference type="PANTHER" id="PTHR43133:SF8">
    <property type="entry name" value="RNA POLYMERASE SIGMA FACTOR HI_1459-RELATED"/>
    <property type="match status" value="1"/>
</dbReference>
<dbReference type="InterPro" id="IPR036388">
    <property type="entry name" value="WH-like_DNA-bd_sf"/>
</dbReference>
<proteinExistence type="inferred from homology"/>
<dbReference type="InterPro" id="IPR014284">
    <property type="entry name" value="RNA_pol_sigma-70_dom"/>
</dbReference>
<dbReference type="Gene3D" id="1.10.10.10">
    <property type="entry name" value="Winged helix-like DNA-binding domain superfamily/Winged helix DNA-binding domain"/>
    <property type="match status" value="1"/>
</dbReference>
<feature type="domain" description="RNA polymerase sigma-70 region 2" evidence="6">
    <location>
        <begin position="29"/>
        <end position="94"/>
    </location>
</feature>
<keyword evidence="2" id="KW-0805">Transcription regulation</keyword>
<dbReference type="SUPFAM" id="SSF88946">
    <property type="entry name" value="Sigma2 domain of RNA polymerase sigma factors"/>
    <property type="match status" value="1"/>
</dbReference>
<dbReference type="RefSeq" id="WP_264279461.1">
    <property type="nucleotide sequence ID" value="NZ_CP107006.1"/>
</dbReference>
<dbReference type="Proteomes" id="UP001162741">
    <property type="component" value="Chromosome"/>
</dbReference>
<accession>A0ABY6IUB4</accession>
<sequence>MNNQDLNKEKALLQQLATGDEYAFRSICETYTPLLYTTIFRFTSEKWIAEEIIQDTFLKVWTKRQELAEMANFKGWLYTVASNMTLNALKKMRREQQELDRWLTFNAADIAKNDLTPQEKESYLQLLAAAVERLPPRQRETYRLIKEQHLKRNEAARIMGVSPETVKWNLEEAVRNIRTYCLSKLPVVLTLLLID</sequence>
<reference evidence="8" key="1">
    <citation type="submission" date="2022-10" db="EMBL/GenBank/DDBJ databases">
        <title>Chitinophaga sp. nov., isolated from soil.</title>
        <authorList>
            <person name="Jeon C.O."/>
        </authorList>
    </citation>
    <scope>NUCLEOTIDE SEQUENCE</scope>
    <source>
        <strain evidence="8">R8</strain>
    </source>
</reference>
<dbReference type="SUPFAM" id="SSF88659">
    <property type="entry name" value="Sigma3 and sigma4 domains of RNA polymerase sigma factors"/>
    <property type="match status" value="1"/>
</dbReference>
<evidence type="ECO:0000256" key="4">
    <source>
        <dbReference type="ARBA" id="ARBA00023125"/>
    </source>
</evidence>
<dbReference type="InterPro" id="IPR039425">
    <property type="entry name" value="RNA_pol_sigma-70-like"/>
</dbReference>
<dbReference type="InterPro" id="IPR007627">
    <property type="entry name" value="RNA_pol_sigma70_r2"/>
</dbReference>
<organism evidence="8 9">
    <name type="scientific">Chitinophaga horti</name>
    <dbReference type="NCBI Taxonomy" id="2920382"/>
    <lineage>
        <taxon>Bacteria</taxon>
        <taxon>Pseudomonadati</taxon>
        <taxon>Bacteroidota</taxon>
        <taxon>Chitinophagia</taxon>
        <taxon>Chitinophagales</taxon>
        <taxon>Chitinophagaceae</taxon>
        <taxon>Chitinophaga</taxon>
    </lineage>
</organism>
<keyword evidence="5" id="KW-0804">Transcription</keyword>
<dbReference type="PANTHER" id="PTHR43133">
    <property type="entry name" value="RNA POLYMERASE ECF-TYPE SIGMA FACTO"/>
    <property type="match status" value="1"/>
</dbReference>
<name>A0ABY6IUB4_9BACT</name>